<feature type="region of interest" description="Disordered" evidence="1">
    <location>
        <begin position="1"/>
        <end position="63"/>
    </location>
</feature>
<feature type="compositionally biased region" description="Basic and acidic residues" evidence="1">
    <location>
        <begin position="47"/>
        <end position="56"/>
    </location>
</feature>
<dbReference type="AlphaFoldDB" id="W9S7F9"/>
<reference evidence="4" key="1">
    <citation type="submission" date="2013-01" db="EMBL/GenBank/DDBJ databases">
        <title>Draft Genome Sequence of a Mulberry Tree, Morus notabilis C.K. Schneid.</title>
        <authorList>
            <person name="He N."/>
            <person name="Zhao S."/>
        </authorList>
    </citation>
    <scope>NUCLEOTIDE SEQUENCE</scope>
</reference>
<accession>W9S7F9</accession>
<sequence>MRDDPIVIRETQTNRVRRERRSSAEKQMVQVRREENGEANGEAQIKFLEKRKTDERKRKRRRK</sequence>
<gene>
    <name evidence="3" type="ORF">L484_015755</name>
    <name evidence="2" type="ORF">L484_016129</name>
</gene>
<name>W9S7F9_9ROSA</name>
<proteinExistence type="predicted"/>
<evidence type="ECO:0000313" key="4">
    <source>
        <dbReference type="Proteomes" id="UP000030645"/>
    </source>
</evidence>
<protein>
    <submittedName>
        <fullName evidence="3">Uncharacterized protein</fullName>
    </submittedName>
</protein>
<organism evidence="3 4">
    <name type="scientific">Morus notabilis</name>
    <dbReference type="NCBI Taxonomy" id="981085"/>
    <lineage>
        <taxon>Eukaryota</taxon>
        <taxon>Viridiplantae</taxon>
        <taxon>Streptophyta</taxon>
        <taxon>Embryophyta</taxon>
        <taxon>Tracheophyta</taxon>
        <taxon>Spermatophyta</taxon>
        <taxon>Magnoliopsida</taxon>
        <taxon>eudicotyledons</taxon>
        <taxon>Gunneridae</taxon>
        <taxon>Pentapetalae</taxon>
        <taxon>rosids</taxon>
        <taxon>fabids</taxon>
        <taxon>Rosales</taxon>
        <taxon>Moraceae</taxon>
        <taxon>Moreae</taxon>
        <taxon>Morus</taxon>
    </lineage>
</organism>
<dbReference type="EMBL" id="KE345785">
    <property type="protein sequence ID" value="EXC15952.1"/>
    <property type="molecule type" value="Genomic_DNA"/>
</dbReference>
<dbReference type="EMBL" id="KE343313">
    <property type="protein sequence ID" value="EXB23116.1"/>
    <property type="molecule type" value="Genomic_DNA"/>
</dbReference>
<keyword evidence="4" id="KW-1185">Reference proteome</keyword>
<evidence type="ECO:0000313" key="2">
    <source>
        <dbReference type="EMBL" id="EXB23116.1"/>
    </source>
</evidence>
<dbReference type="Proteomes" id="UP000030645">
    <property type="component" value="Unassembled WGS sequence"/>
</dbReference>
<evidence type="ECO:0000313" key="3">
    <source>
        <dbReference type="EMBL" id="EXC15952.1"/>
    </source>
</evidence>
<evidence type="ECO:0000256" key="1">
    <source>
        <dbReference type="SAM" id="MobiDB-lite"/>
    </source>
</evidence>
<reference evidence="3" key="2">
    <citation type="submission" date="2013-06" db="EMBL/GenBank/DDBJ databases">
        <title>Draft Genome Sequence of a Mulberry Tree, Morus notabilis C.K. Schn.</title>
        <authorList>
            <person name="He N."/>
            <person name="Zhao S."/>
        </authorList>
    </citation>
    <scope>NUCLEOTIDE SEQUENCE</scope>
</reference>